<name>A0AAE3J2T5_9RHOB</name>
<reference evidence="3" key="1">
    <citation type="submission" date="2022-10" db="EMBL/GenBank/DDBJ databases">
        <authorList>
            <person name="Yue Y."/>
        </authorList>
    </citation>
    <scope>NUCLEOTIDE SEQUENCE</scope>
    <source>
        <strain evidence="3">Z654</strain>
    </source>
</reference>
<evidence type="ECO:0000313" key="3">
    <source>
        <dbReference type="EMBL" id="MCV6825845.1"/>
    </source>
</evidence>
<dbReference type="AlphaFoldDB" id="A0AAE3J2T5"/>
<sequence length="67" mass="6661">MKKFATLASVVALTATSAFAGTPVVVEEEPMPVVVEENSSSLSGQGVLIGLGILAILAIAAASDSDD</sequence>
<dbReference type="Proteomes" id="UP001208041">
    <property type="component" value="Unassembled WGS sequence"/>
</dbReference>
<accession>A0AAE3J2T5</accession>
<evidence type="ECO:0008006" key="5">
    <source>
        <dbReference type="Google" id="ProtNLM"/>
    </source>
</evidence>
<dbReference type="RefSeq" id="WP_263954800.1">
    <property type="nucleotide sequence ID" value="NZ_JAOYFC010000004.1"/>
</dbReference>
<organism evidence="3 4">
    <name type="scientific">Halocynthiibacter halioticoli</name>
    <dbReference type="NCBI Taxonomy" id="2986804"/>
    <lineage>
        <taxon>Bacteria</taxon>
        <taxon>Pseudomonadati</taxon>
        <taxon>Pseudomonadota</taxon>
        <taxon>Alphaproteobacteria</taxon>
        <taxon>Rhodobacterales</taxon>
        <taxon>Paracoccaceae</taxon>
        <taxon>Halocynthiibacter</taxon>
    </lineage>
</organism>
<feature type="signal peptide" evidence="2">
    <location>
        <begin position="1"/>
        <end position="20"/>
    </location>
</feature>
<proteinExistence type="predicted"/>
<keyword evidence="2" id="KW-0732">Signal</keyword>
<keyword evidence="1" id="KW-0472">Membrane</keyword>
<dbReference type="EMBL" id="JAOYFC010000004">
    <property type="protein sequence ID" value="MCV6825845.1"/>
    <property type="molecule type" value="Genomic_DNA"/>
</dbReference>
<keyword evidence="1" id="KW-0812">Transmembrane</keyword>
<evidence type="ECO:0000256" key="1">
    <source>
        <dbReference type="SAM" id="Phobius"/>
    </source>
</evidence>
<feature type="chain" id="PRO_5042163024" description="Ferrochelatase" evidence="2">
    <location>
        <begin position="21"/>
        <end position="67"/>
    </location>
</feature>
<comment type="caution">
    <text evidence="3">The sequence shown here is derived from an EMBL/GenBank/DDBJ whole genome shotgun (WGS) entry which is preliminary data.</text>
</comment>
<keyword evidence="1" id="KW-1133">Transmembrane helix</keyword>
<evidence type="ECO:0000256" key="2">
    <source>
        <dbReference type="SAM" id="SignalP"/>
    </source>
</evidence>
<feature type="transmembrane region" description="Helical" evidence="1">
    <location>
        <begin position="44"/>
        <end position="62"/>
    </location>
</feature>
<keyword evidence="4" id="KW-1185">Reference proteome</keyword>
<evidence type="ECO:0000313" key="4">
    <source>
        <dbReference type="Proteomes" id="UP001208041"/>
    </source>
</evidence>
<protein>
    <recommendedName>
        <fullName evidence="5">Ferrochelatase</fullName>
    </recommendedName>
</protein>
<gene>
    <name evidence="3" type="ORF">OH136_14885</name>
</gene>